<organism evidence="1 2">
    <name type="scientific">Candidatus Uhrbacteria bacterium CG_4_9_14_0_2_um_filter_41_50</name>
    <dbReference type="NCBI Taxonomy" id="1975031"/>
    <lineage>
        <taxon>Bacteria</taxon>
        <taxon>Candidatus Uhriibacteriota</taxon>
    </lineage>
</organism>
<name>A0A2M8ENB8_9BACT</name>
<reference evidence="2" key="1">
    <citation type="submission" date="2017-09" db="EMBL/GenBank/DDBJ databases">
        <title>Depth-based differentiation of microbial function through sediment-hosted aquifers and enrichment of novel symbionts in the deep terrestrial subsurface.</title>
        <authorList>
            <person name="Probst A.J."/>
            <person name="Ladd B."/>
            <person name="Jarett J.K."/>
            <person name="Geller-Mcgrath D.E."/>
            <person name="Sieber C.M.K."/>
            <person name="Emerson J.B."/>
            <person name="Anantharaman K."/>
            <person name="Thomas B.C."/>
            <person name="Malmstrom R."/>
            <person name="Stieglmeier M."/>
            <person name="Klingl A."/>
            <person name="Woyke T."/>
            <person name="Ryan C.M."/>
            <person name="Banfield J.F."/>
        </authorList>
    </citation>
    <scope>NUCLEOTIDE SEQUENCE [LARGE SCALE GENOMIC DNA]</scope>
</reference>
<dbReference type="AlphaFoldDB" id="A0A2M8ENB8"/>
<evidence type="ECO:0000313" key="1">
    <source>
        <dbReference type="EMBL" id="PJC24235.1"/>
    </source>
</evidence>
<dbReference type="EMBL" id="PFSI01000055">
    <property type="protein sequence ID" value="PJC24235.1"/>
    <property type="molecule type" value="Genomic_DNA"/>
</dbReference>
<gene>
    <name evidence="1" type="ORF">CO057_03885</name>
</gene>
<sequence>MNNFDFEPIKEITWPEIWADWRALEEEHWRAHYQARGYKTWDEWRQKYWQSIKPESRIWSLMKIKNPKTDIPKFFVGPFRGWAKYYTYRDHSTFADIAKLRLETENEIPAKYFVNNFPASVRLIGLQFEDKIMIMEGTHRCLAVSILISQGKSVNFNIEIALTKLGDQNQELFNNLWNNPVQMPFENEL</sequence>
<evidence type="ECO:0000313" key="2">
    <source>
        <dbReference type="Proteomes" id="UP000230251"/>
    </source>
</evidence>
<proteinExistence type="predicted"/>
<comment type="caution">
    <text evidence="1">The sequence shown here is derived from an EMBL/GenBank/DDBJ whole genome shotgun (WGS) entry which is preliminary data.</text>
</comment>
<accession>A0A2M8ENB8</accession>
<dbReference type="Proteomes" id="UP000230251">
    <property type="component" value="Unassembled WGS sequence"/>
</dbReference>
<protein>
    <submittedName>
        <fullName evidence="1">Uncharacterized protein</fullName>
    </submittedName>
</protein>